<gene>
    <name evidence="3" type="ORF">COY67_00450</name>
</gene>
<protein>
    <submittedName>
        <fullName evidence="3">Uncharacterized protein</fullName>
    </submittedName>
</protein>
<keyword evidence="2" id="KW-1133">Transmembrane helix</keyword>
<dbReference type="Proteomes" id="UP000228689">
    <property type="component" value="Unassembled WGS sequence"/>
</dbReference>
<evidence type="ECO:0000313" key="4">
    <source>
        <dbReference type="Proteomes" id="UP000228689"/>
    </source>
</evidence>
<evidence type="ECO:0000313" key="3">
    <source>
        <dbReference type="EMBL" id="PIY95311.1"/>
    </source>
</evidence>
<feature type="transmembrane region" description="Helical" evidence="2">
    <location>
        <begin position="193"/>
        <end position="216"/>
    </location>
</feature>
<keyword evidence="2" id="KW-0472">Membrane</keyword>
<feature type="coiled-coil region" evidence="1">
    <location>
        <begin position="234"/>
        <end position="268"/>
    </location>
</feature>
<reference evidence="4" key="1">
    <citation type="submission" date="2017-09" db="EMBL/GenBank/DDBJ databases">
        <title>Depth-based differentiation of microbial function through sediment-hosted aquifers and enrichment of novel symbionts in the deep terrestrial subsurface.</title>
        <authorList>
            <person name="Probst A.J."/>
            <person name="Ladd B."/>
            <person name="Jarett J.K."/>
            <person name="Geller-Mcgrath D.E."/>
            <person name="Sieber C.M.K."/>
            <person name="Emerson J.B."/>
            <person name="Anantharaman K."/>
            <person name="Thomas B.C."/>
            <person name="Malmstrom R."/>
            <person name="Stieglmeier M."/>
            <person name="Klingl A."/>
            <person name="Woyke T."/>
            <person name="Ryan C.M."/>
            <person name="Banfield J.F."/>
        </authorList>
    </citation>
    <scope>NUCLEOTIDE SEQUENCE [LARGE SCALE GENOMIC DNA]</scope>
</reference>
<keyword evidence="2" id="KW-0812">Transmembrane</keyword>
<name>A0A2M7RFH0_9BACT</name>
<proteinExistence type="predicted"/>
<comment type="caution">
    <text evidence="3">The sequence shown here is derived from an EMBL/GenBank/DDBJ whole genome shotgun (WGS) entry which is preliminary data.</text>
</comment>
<keyword evidence="1" id="KW-0175">Coiled coil</keyword>
<sequence length="289" mass="33902">MRRVIIIITVIFSSLLWWGVYMADNSNKESTVYFFQDVQRDVLRVASSSLNNWLVNHVQNNPTLDLSKLPQDYFREQRSPISPTTYGDVFIFQNGSPIFDNYRMFLDKYPGQNIKDFIEVQSETAGADHYYQLVDEINKNSEGQGYWTWDAERRGVEWAVWMPMSFEGQDFVLLITTPQQIIFDVASVSQNKLYYMFIASIANILLILVFIFFYYWQEKKIRDALSESGNVTKIGELQHDLETCKLKLENQSNQYQKVSEELESAMNMMIDKDMKINEVQNKLKDRMNG</sequence>
<organism evidence="3 4">
    <name type="scientific">Candidatus Komeilibacteria bacterium CG_4_10_14_0_8_um_filter_37_78</name>
    <dbReference type="NCBI Taxonomy" id="1974471"/>
    <lineage>
        <taxon>Bacteria</taxon>
        <taxon>Candidatus Komeiliibacteriota</taxon>
    </lineage>
</organism>
<evidence type="ECO:0000256" key="2">
    <source>
        <dbReference type="SAM" id="Phobius"/>
    </source>
</evidence>
<evidence type="ECO:0000256" key="1">
    <source>
        <dbReference type="SAM" id="Coils"/>
    </source>
</evidence>
<accession>A0A2M7RFH0</accession>
<dbReference type="EMBL" id="PFMC01000013">
    <property type="protein sequence ID" value="PIY95311.1"/>
    <property type="molecule type" value="Genomic_DNA"/>
</dbReference>
<dbReference type="AlphaFoldDB" id="A0A2M7RFH0"/>